<sequence>MVAAILLVTGGNGAPVEARNEVTVAAGFPEDFPLAEGTLVESRLVGDRTHTATVQVDSTAAQDAALQLLADAGFLPTGEIERDDLRSYSMVSAGHAVTVVLKEEGGVPVVTYTIAPR</sequence>
<name>A0A7X6KW74_9CELL</name>
<evidence type="ECO:0000313" key="2">
    <source>
        <dbReference type="Proteomes" id="UP000581206"/>
    </source>
</evidence>
<dbReference type="RefSeq" id="WP_168630526.1">
    <property type="nucleotide sequence ID" value="NZ_BONL01000006.1"/>
</dbReference>
<organism evidence="1 2">
    <name type="scientific">Cellulomonas denverensis</name>
    <dbReference type="NCBI Taxonomy" id="264297"/>
    <lineage>
        <taxon>Bacteria</taxon>
        <taxon>Bacillati</taxon>
        <taxon>Actinomycetota</taxon>
        <taxon>Actinomycetes</taxon>
        <taxon>Micrococcales</taxon>
        <taxon>Cellulomonadaceae</taxon>
        <taxon>Cellulomonas</taxon>
    </lineage>
</organism>
<dbReference type="AlphaFoldDB" id="A0A7X6KW74"/>
<protein>
    <submittedName>
        <fullName evidence="1">Uncharacterized protein</fullName>
    </submittedName>
</protein>
<comment type="caution">
    <text evidence="1">The sequence shown here is derived from an EMBL/GenBank/DDBJ whole genome shotgun (WGS) entry which is preliminary data.</text>
</comment>
<gene>
    <name evidence="1" type="ORF">HGA03_12010</name>
</gene>
<proteinExistence type="predicted"/>
<dbReference type="Proteomes" id="UP000581206">
    <property type="component" value="Unassembled WGS sequence"/>
</dbReference>
<dbReference type="EMBL" id="JAAXOX010000006">
    <property type="protein sequence ID" value="NKY23387.1"/>
    <property type="molecule type" value="Genomic_DNA"/>
</dbReference>
<reference evidence="1 2" key="1">
    <citation type="submission" date="2020-04" db="EMBL/GenBank/DDBJ databases">
        <title>MicrobeNet Type strains.</title>
        <authorList>
            <person name="Nicholson A.C."/>
        </authorList>
    </citation>
    <scope>NUCLEOTIDE SEQUENCE [LARGE SCALE GENOMIC DNA]</scope>
    <source>
        <strain evidence="1 2">ATCC BAA-788</strain>
    </source>
</reference>
<accession>A0A7X6KW74</accession>
<keyword evidence="2" id="KW-1185">Reference proteome</keyword>
<evidence type="ECO:0000313" key="1">
    <source>
        <dbReference type="EMBL" id="NKY23387.1"/>
    </source>
</evidence>